<comment type="function">
    <text evidence="7">Catalyzes the GTP-dependent phosphorylation of 5-hydroxy-L-lysine.</text>
</comment>
<evidence type="ECO:0000256" key="2">
    <source>
        <dbReference type="ARBA" id="ARBA00006219"/>
    </source>
</evidence>
<dbReference type="AlphaFoldDB" id="A0A8S9XZY5"/>
<keyword evidence="3" id="KW-0963">Cytoplasm</keyword>
<comment type="caution">
    <text evidence="11">The sequence shown here is derived from an EMBL/GenBank/DDBJ whole genome shotgun (WGS) entry which is preliminary data.</text>
</comment>
<dbReference type="Pfam" id="PF01636">
    <property type="entry name" value="APH"/>
    <property type="match status" value="1"/>
</dbReference>
<organism evidence="11 12">
    <name type="scientific">Apolygus lucorum</name>
    <name type="common">Small green plant bug</name>
    <name type="synonym">Lygocoris lucorum</name>
    <dbReference type="NCBI Taxonomy" id="248454"/>
    <lineage>
        <taxon>Eukaryota</taxon>
        <taxon>Metazoa</taxon>
        <taxon>Ecdysozoa</taxon>
        <taxon>Arthropoda</taxon>
        <taxon>Hexapoda</taxon>
        <taxon>Insecta</taxon>
        <taxon>Pterygota</taxon>
        <taxon>Neoptera</taxon>
        <taxon>Paraneoptera</taxon>
        <taxon>Hemiptera</taxon>
        <taxon>Heteroptera</taxon>
        <taxon>Panheteroptera</taxon>
        <taxon>Cimicomorpha</taxon>
        <taxon>Miridae</taxon>
        <taxon>Mirini</taxon>
        <taxon>Apolygus</taxon>
    </lineage>
</organism>
<evidence type="ECO:0000259" key="10">
    <source>
        <dbReference type="Pfam" id="PF01636"/>
    </source>
</evidence>
<dbReference type="PANTHER" id="PTHR21064:SF1">
    <property type="entry name" value="HYDROXYLYSINE KINASE"/>
    <property type="match status" value="1"/>
</dbReference>
<keyword evidence="5" id="KW-0418">Kinase</keyword>
<feature type="domain" description="Aminoglycoside phosphotransferase" evidence="10">
    <location>
        <begin position="29"/>
        <end position="248"/>
    </location>
</feature>
<evidence type="ECO:0000256" key="8">
    <source>
        <dbReference type="ARBA" id="ARBA00038873"/>
    </source>
</evidence>
<dbReference type="Gene3D" id="3.30.200.20">
    <property type="entry name" value="Phosphorylase Kinase, domain 1"/>
    <property type="match status" value="1"/>
</dbReference>
<dbReference type="GO" id="GO:0005737">
    <property type="term" value="C:cytoplasm"/>
    <property type="evidence" value="ECO:0007669"/>
    <property type="project" value="UniProtKB-SubCell"/>
</dbReference>
<evidence type="ECO:0000313" key="12">
    <source>
        <dbReference type="Proteomes" id="UP000466442"/>
    </source>
</evidence>
<dbReference type="InterPro" id="IPR050249">
    <property type="entry name" value="Pseudomonas-type_ThrB"/>
</dbReference>
<dbReference type="EC" id="2.7.1.81" evidence="8"/>
<keyword evidence="12" id="KW-1185">Reference proteome</keyword>
<evidence type="ECO:0000256" key="6">
    <source>
        <dbReference type="ARBA" id="ARBA00036820"/>
    </source>
</evidence>
<dbReference type="PANTHER" id="PTHR21064">
    <property type="entry name" value="AMINOGLYCOSIDE PHOSPHOTRANSFERASE DOMAIN-CONTAINING PROTEIN-RELATED"/>
    <property type="match status" value="1"/>
</dbReference>
<keyword evidence="4" id="KW-0808">Transferase</keyword>
<dbReference type="SUPFAM" id="SSF56112">
    <property type="entry name" value="Protein kinase-like (PK-like)"/>
    <property type="match status" value="1"/>
</dbReference>
<sequence>MIRAAATESDVRSRISRLYPVEVLKIKQLEGYDDLNFFLECRSEDDGATYKYVCKVVNSQDSQKHEIVESQNRLMEYLGKKGIPVPEPVPNNWLQYFSLETFGTTKHLIRLLTYLDGSKLNDFSPSTELYFNVGDFTGRLYSALKGYKDDELIKKKSTWMLESVPDVHQLLTSVSTPELREYARLAVKDFEDKVIPVIPELEKGIMHGDINEHNILVRDNSVMGLIDFGDNCWGPVLFEIALCVAYMCLHSNDISTGKHVLAGYQIHRPLTTVESKIIKSCVCARLAQSLVLGCHAAMEDQGNAYILSSQKNGWPVLTKLLVMDDTQIIDTWGLTCE</sequence>
<comment type="subcellular location">
    <subcellularLocation>
        <location evidence="1">Cytoplasm</location>
    </subcellularLocation>
</comment>
<evidence type="ECO:0000256" key="9">
    <source>
        <dbReference type="ARBA" id="ARBA00040505"/>
    </source>
</evidence>
<dbReference type="InterPro" id="IPR002575">
    <property type="entry name" value="Aminoglycoside_PTrfase"/>
</dbReference>
<proteinExistence type="inferred from homology"/>
<comment type="catalytic activity">
    <reaction evidence="6">
        <text>(5R)-5-hydroxy-L-lysine + GTP = (5R)-5-phosphooxy-L-lysine + GDP + H(+)</text>
        <dbReference type="Rhea" id="RHEA:19049"/>
        <dbReference type="ChEBI" id="CHEBI:15378"/>
        <dbReference type="ChEBI" id="CHEBI:37565"/>
        <dbReference type="ChEBI" id="CHEBI:57882"/>
        <dbReference type="ChEBI" id="CHEBI:58189"/>
        <dbReference type="ChEBI" id="CHEBI:58357"/>
        <dbReference type="EC" id="2.7.1.81"/>
    </reaction>
</comment>
<dbReference type="GO" id="GO:0047992">
    <property type="term" value="F:hydroxylysine kinase activity"/>
    <property type="evidence" value="ECO:0007669"/>
    <property type="project" value="UniProtKB-EC"/>
</dbReference>
<evidence type="ECO:0000256" key="5">
    <source>
        <dbReference type="ARBA" id="ARBA00022777"/>
    </source>
</evidence>
<reference evidence="11" key="1">
    <citation type="journal article" date="2021" name="Mol. Ecol. Resour.">
        <title>Apolygus lucorum genome provides insights into omnivorousness and mesophyll feeding.</title>
        <authorList>
            <person name="Liu Y."/>
            <person name="Liu H."/>
            <person name="Wang H."/>
            <person name="Huang T."/>
            <person name="Liu B."/>
            <person name="Yang B."/>
            <person name="Yin L."/>
            <person name="Li B."/>
            <person name="Zhang Y."/>
            <person name="Zhang S."/>
            <person name="Jiang F."/>
            <person name="Zhang X."/>
            <person name="Ren Y."/>
            <person name="Wang B."/>
            <person name="Wang S."/>
            <person name="Lu Y."/>
            <person name="Wu K."/>
            <person name="Fan W."/>
            <person name="Wang G."/>
        </authorList>
    </citation>
    <scope>NUCLEOTIDE SEQUENCE</scope>
    <source>
        <strain evidence="11">12Hb</strain>
    </source>
</reference>
<dbReference type="EMBL" id="WIXP02000002">
    <property type="protein sequence ID" value="KAF6214620.1"/>
    <property type="molecule type" value="Genomic_DNA"/>
</dbReference>
<dbReference type="OrthoDB" id="9973935at2759"/>
<name>A0A8S9XZY5_APOLU</name>
<accession>A0A8S9XZY5</accession>
<evidence type="ECO:0000256" key="7">
    <source>
        <dbReference type="ARBA" id="ARBA00037368"/>
    </source>
</evidence>
<evidence type="ECO:0000313" key="11">
    <source>
        <dbReference type="EMBL" id="KAF6214620.1"/>
    </source>
</evidence>
<dbReference type="Gene3D" id="3.90.1200.10">
    <property type="match status" value="1"/>
</dbReference>
<protein>
    <recommendedName>
        <fullName evidence="9">Hydroxylysine kinase</fullName>
        <ecNumber evidence="8">2.7.1.81</ecNumber>
    </recommendedName>
</protein>
<evidence type="ECO:0000256" key="1">
    <source>
        <dbReference type="ARBA" id="ARBA00004496"/>
    </source>
</evidence>
<evidence type="ECO:0000256" key="4">
    <source>
        <dbReference type="ARBA" id="ARBA00022679"/>
    </source>
</evidence>
<dbReference type="InterPro" id="IPR011009">
    <property type="entry name" value="Kinase-like_dom_sf"/>
</dbReference>
<evidence type="ECO:0000256" key="3">
    <source>
        <dbReference type="ARBA" id="ARBA00022490"/>
    </source>
</evidence>
<gene>
    <name evidence="11" type="ORF">GE061_009363</name>
</gene>
<comment type="similarity">
    <text evidence="2">Belongs to the aminoglycoside phosphotransferase family.</text>
</comment>
<dbReference type="Proteomes" id="UP000466442">
    <property type="component" value="Unassembled WGS sequence"/>
</dbReference>